<keyword evidence="3" id="KW-1185">Reference proteome</keyword>
<dbReference type="PANTHER" id="PTHR21310">
    <property type="entry name" value="AMINOGLYCOSIDE PHOSPHOTRANSFERASE-RELATED-RELATED"/>
    <property type="match status" value="1"/>
</dbReference>
<comment type="caution">
    <text evidence="2">The sequence shown here is derived from an EMBL/GenBank/DDBJ whole genome shotgun (WGS) entry which is preliminary data.</text>
</comment>
<accession>A0A7I9YUE5</accession>
<dbReference type="Pfam" id="PF01636">
    <property type="entry name" value="APH"/>
    <property type="match status" value="1"/>
</dbReference>
<dbReference type="Gene3D" id="3.30.200.20">
    <property type="entry name" value="Phosphorylase Kinase, domain 1"/>
    <property type="match status" value="1"/>
</dbReference>
<organism evidence="2 3">
    <name type="scientific">Mycobacterium bourgelatii</name>
    <dbReference type="NCBI Taxonomy" id="1273442"/>
    <lineage>
        <taxon>Bacteria</taxon>
        <taxon>Bacillati</taxon>
        <taxon>Actinomycetota</taxon>
        <taxon>Actinomycetes</taxon>
        <taxon>Mycobacteriales</taxon>
        <taxon>Mycobacteriaceae</taxon>
        <taxon>Mycobacterium</taxon>
    </lineage>
</organism>
<dbReference type="InterPro" id="IPR051678">
    <property type="entry name" value="AGP_Transferase"/>
</dbReference>
<dbReference type="AlphaFoldDB" id="A0A7I9YUE5"/>
<dbReference type="InterPro" id="IPR041726">
    <property type="entry name" value="ACAD10_11_N"/>
</dbReference>
<reference evidence="2 3" key="1">
    <citation type="journal article" date="2019" name="Emerg. Microbes Infect.">
        <title>Comprehensive subspecies identification of 175 nontuberculous mycobacteria species based on 7547 genomic profiles.</title>
        <authorList>
            <person name="Matsumoto Y."/>
            <person name="Kinjo T."/>
            <person name="Motooka D."/>
            <person name="Nabeya D."/>
            <person name="Jung N."/>
            <person name="Uechi K."/>
            <person name="Horii T."/>
            <person name="Iida T."/>
            <person name="Fujita J."/>
            <person name="Nakamura S."/>
        </authorList>
    </citation>
    <scope>NUCLEOTIDE SEQUENCE [LARGE SCALE GENOMIC DNA]</scope>
    <source>
        <strain evidence="2 3">JCM 30725</strain>
    </source>
</reference>
<proteinExistence type="predicted"/>
<dbReference type="PANTHER" id="PTHR21310:SF57">
    <property type="entry name" value="BLR2944 PROTEIN"/>
    <property type="match status" value="1"/>
</dbReference>
<name>A0A7I9YUE5_MYCBU</name>
<gene>
    <name evidence="2" type="ORF">MBOU_43530</name>
</gene>
<dbReference type="SUPFAM" id="SSF56112">
    <property type="entry name" value="Protein kinase-like (PK-like)"/>
    <property type="match status" value="1"/>
</dbReference>
<dbReference type="Gene3D" id="3.90.1200.10">
    <property type="match status" value="1"/>
</dbReference>
<dbReference type="InterPro" id="IPR002575">
    <property type="entry name" value="Aminoglycoside_PTrfase"/>
</dbReference>
<dbReference type="InterPro" id="IPR011009">
    <property type="entry name" value="Kinase-like_dom_sf"/>
</dbReference>
<evidence type="ECO:0000259" key="1">
    <source>
        <dbReference type="Pfam" id="PF01636"/>
    </source>
</evidence>
<dbReference type="Proteomes" id="UP000465360">
    <property type="component" value="Unassembled WGS sequence"/>
</dbReference>
<evidence type="ECO:0000313" key="3">
    <source>
        <dbReference type="Proteomes" id="UP000465360"/>
    </source>
</evidence>
<sequence length="343" mass="38102">MSLSTREELQAAASKLPDRLRAVLSSALSVDAASITVQNLRLLKQSSARVTWKFEAATSYGRSELILNMNVGERNPVRANAEFQAGAQVAASTRGVPVPRMIAASNAAEILGYPFVISELARGKTYYDDVSPGLDAADAQGGRRRLLRQCAQALVRIHQVEIDDRESLRQDRLAIYREAFDALGHTTPTIEWAFRWLAAHQPPPAPAVLVHGDFQLQNLLVDGSRLVAVIDWEWVHVGDAYEDLAWFCHRAWRRGAPRSMGAGGLGSIEEFLRCYEEAGGEKIDRTRFHWWRVMAVLLGGMTNMAYARDYLVGKGPMVKSAISSRQLCEAEWELLNLMDEAGH</sequence>
<evidence type="ECO:0000313" key="2">
    <source>
        <dbReference type="EMBL" id="GFG92311.1"/>
    </source>
</evidence>
<dbReference type="EMBL" id="BLKZ01000001">
    <property type="protein sequence ID" value="GFG92311.1"/>
    <property type="molecule type" value="Genomic_DNA"/>
</dbReference>
<protein>
    <submittedName>
        <fullName evidence="2">Acyl-CoA dehydrogenase</fullName>
    </submittedName>
</protein>
<feature type="domain" description="Aminoglycoside phosphotransferase" evidence="1">
    <location>
        <begin position="64"/>
        <end position="261"/>
    </location>
</feature>
<dbReference type="CDD" id="cd05154">
    <property type="entry name" value="ACAD10_11_N-like"/>
    <property type="match status" value="1"/>
</dbReference>